<evidence type="ECO:0000256" key="2">
    <source>
        <dbReference type="ARBA" id="ARBA00023125"/>
    </source>
</evidence>
<dbReference type="PRINTS" id="PR00038">
    <property type="entry name" value="HTHLUXR"/>
</dbReference>
<sequence>MLLYALSPQESSAIAERTRRTEPGASVVVVRGRQDILSLVSIIGALIRSGQPRFLVCVEPLVEGDTLALICQDKRLSPVPKILLICNYPDSQFSREIVEAHCDGILGISPVDAGTILQTLRVILTGDQHRDSTVTRGSRNAYGFSAPQRDYKLTAREQEVLQLIVQGYSNREMSEKLHLGLSTVKTHMGQLLEKLGVRDRTQAAVQAIALRLVPWPSVSCIESTHLNTLHTTQCRSFQGDESRVGGNLGNSGMGQLQSLEAQFPQGFSIGSDGPERMFQAFVP</sequence>
<dbReference type="GO" id="GO:0003677">
    <property type="term" value="F:DNA binding"/>
    <property type="evidence" value="ECO:0007669"/>
    <property type="project" value="UniProtKB-KW"/>
</dbReference>
<keyword evidence="2" id="KW-0238">DNA-binding</keyword>
<evidence type="ECO:0000256" key="1">
    <source>
        <dbReference type="ARBA" id="ARBA00023015"/>
    </source>
</evidence>
<dbReference type="Pfam" id="PF00196">
    <property type="entry name" value="GerE"/>
    <property type="match status" value="1"/>
</dbReference>
<evidence type="ECO:0000256" key="3">
    <source>
        <dbReference type="ARBA" id="ARBA00023163"/>
    </source>
</evidence>
<dbReference type="EMBL" id="JYFQ01000145">
    <property type="protein sequence ID" value="KKZ11356.1"/>
    <property type="molecule type" value="Genomic_DNA"/>
</dbReference>
<keyword evidence="3" id="KW-0804">Transcription</keyword>
<reference evidence="5 6" key="2">
    <citation type="submission" date="2015-05" db="EMBL/GenBank/DDBJ databases">
        <title>Lifestyle Evolution in Cyanobacterial Symbionts of Sponges.</title>
        <authorList>
            <person name="Burgsdorf I."/>
            <person name="Slaby B.M."/>
            <person name="Handley K.M."/>
            <person name="Haber M."/>
            <person name="Blom J."/>
            <person name="Marshall C.W."/>
            <person name="Gilbert J.A."/>
            <person name="Hentschel U."/>
            <person name="Steindler L."/>
        </authorList>
    </citation>
    <scope>NUCLEOTIDE SEQUENCE [LARGE SCALE GENOMIC DNA]</scope>
    <source>
        <strain evidence="5">15L</strain>
    </source>
</reference>
<dbReference type="PANTHER" id="PTHR44688:SF16">
    <property type="entry name" value="DNA-BINDING TRANSCRIPTIONAL ACTIVATOR DEVR_DOSR"/>
    <property type="match status" value="1"/>
</dbReference>
<dbReference type="SUPFAM" id="SSF46894">
    <property type="entry name" value="C-terminal effector domain of the bipartite response regulators"/>
    <property type="match status" value="1"/>
</dbReference>
<dbReference type="CDD" id="cd06170">
    <property type="entry name" value="LuxR_C_like"/>
    <property type="match status" value="1"/>
</dbReference>
<evidence type="ECO:0000259" key="4">
    <source>
        <dbReference type="PROSITE" id="PS50043"/>
    </source>
</evidence>
<evidence type="ECO:0000313" key="5">
    <source>
        <dbReference type="EMBL" id="KKZ11356.1"/>
    </source>
</evidence>
<organism evidence="5 6">
    <name type="scientific">Candidatus Synechococcus spongiarum 15L</name>
    <dbReference type="NCBI Taxonomy" id="1608419"/>
    <lineage>
        <taxon>Bacteria</taxon>
        <taxon>Bacillati</taxon>
        <taxon>Cyanobacteriota</taxon>
        <taxon>Cyanophyceae</taxon>
        <taxon>Synechococcales</taxon>
        <taxon>Synechococcaceae</taxon>
        <taxon>Synechococcus</taxon>
    </lineage>
</organism>
<evidence type="ECO:0000313" key="6">
    <source>
        <dbReference type="Proteomes" id="UP000035037"/>
    </source>
</evidence>
<dbReference type="InterPro" id="IPR016032">
    <property type="entry name" value="Sig_transdc_resp-reg_C-effctor"/>
</dbReference>
<gene>
    <name evidence="5" type="ORF">TQ37_07310</name>
</gene>
<comment type="caution">
    <text evidence="5">The sequence shown here is derived from an EMBL/GenBank/DDBJ whole genome shotgun (WGS) entry which is preliminary data.</text>
</comment>
<dbReference type="PANTHER" id="PTHR44688">
    <property type="entry name" value="DNA-BINDING TRANSCRIPTIONAL ACTIVATOR DEVR_DOSR"/>
    <property type="match status" value="1"/>
</dbReference>
<name>A0A0G8AU43_9SYNE</name>
<dbReference type="Proteomes" id="UP000035037">
    <property type="component" value="Unassembled WGS sequence"/>
</dbReference>
<dbReference type="GO" id="GO:0006355">
    <property type="term" value="P:regulation of DNA-templated transcription"/>
    <property type="evidence" value="ECO:0007669"/>
    <property type="project" value="InterPro"/>
</dbReference>
<feature type="domain" description="HTH luxR-type" evidence="4">
    <location>
        <begin position="146"/>
        <end position="211"/>
    </location>
</feature>
<dbReference type="SMART" id="SM00421">
    <property type="entry name" value="HTH_LUXR"/>
    <property type="match status" value="1"/>
</dbReference>
<dbReference type="Gene3D" id="3.40.50.2300">
    <property type="match status" value="1"/>
</dbReference>
<dbReference type="AlphaFoldDB" id="A0A0G8AU43"/>
<keyword evidence="1" id="KW-0805">Transcription regulation</keyword>
<dbReference type="PROSITE" id="PS50043">
    <property type="entry name" value="HTH_LUXR_2"/>
    <property type="match status" value="1"/>
</dbReference>
<proteinExistence type="predicted"/>
<protein>
    <recommendedName>
        <fullName evidence="4">HTH luxR-type domain-containing protein</fullName>
    </recommendedName>
</protein>
<dbReference type="PATRIC" id="fig|1608419.3.peg.585"/>
<accession>A0A0G8AU43</accession>
<reference evidence="5 6" key="1">
    <citation type="submission" date="2015-02" db="EMBL/GenBank/DDBJ databases">
        <authorList>
            <person name="Slaby B."/>
            <person name="Hentschel U."/>
        </authorList>
    </citation>
    <scope>NUCLEOTIDE SEQUENCE [LARGE SCALE GENOMIC DNA]</scope>
    <source>
        <strain evidence="5">15L</strain>
    </source>
</reference>
<dbReference type="InterPro" id="IPR000792">
    <property type="entry name" value="Tscrpt_reg_LuxR_C"/>
</dbReference>